<feature type="region of interest" description="Disordered" evidence="2">
    <location>
        <begin position="71"/>
        <end position="124"/>
    </location>
</feature>
<name>A0A4P6XUX9_9ASCO</name>
<dbReference type="Proteomes" id="UP000292447">
    <property type="component" value="Chromosome V"/>
</dbReference>
<keyword evidence="1" id="KW-0863">Zinc-finger</keyword>
<keyword evidence="1" id="KW-0862">Zinc</keyword>
<keyword evidence="5" id="KW-1185">Reference proteome</keyword>
<dbReference type="GO" id="GO:0008270">
    <property type="term" value="F:zinc ion binding"/>
    <property type="evidence" value="ECO:0007669"/>
    <property type="project" value="UniProtKB-KW"/>
</dbReference>
<feature type="compositionally biased region" description="Basic and acidic residues" evidence="2">
    <location>
        <begin position="95"/>
        <end position="105"/>
    </location>
</feature>
<evidence type="ECO:0000256" key="2">
    <source>
        <dbReference type="SAM" id="MobiDB-lite"/>
    </source>
</evidence>
<dbReference type="Gene3D" id="3.30.160.60">
    <property type="entry name" value="Classic Zinc Finger"/>
    <property type="match status" value="1"/>
</dbReference>
<protein>
    <recommendedName>
        <fullName evidence="3">C2H2-type domain-containing protein</fullName>
    </recommendedName>
</protein>
<dbReference type="AlphaFoldDB" id="A0A4P6XUX9"/>
<proteinExistence type="predicted"/>
<organism evidence="4 5">
    <name type="scientific">Metschnikowia aff. pulcherrima</name>
    <dbReference type="NCBI Taxonomy" id="2163413"/>
    <lineage>
        <taxon>Eukaryota</taxon>
        <taxon>Fungi</taxon>
        <taxon>Dikarya</taxon>
        <taxon>Ascomycota</taxon>
        <taxon>Saccharomycotina</taxon>
        <taxon>Pichiomycetes</taxon>
        <taxon>Metschnikowiaceae</taxon>
        <taxon>Metschnikowia</taxon>
    </lineage>
</organism>
<sequence length="305" mass="34417">MENAKPNENSLESEHAVRNAANDISTYICEFCGKQFSRKGTYGRHLDTKKGDPKHPLEAVAALRSGVVRRAHSAGAKAASDEYRVDKSKQTPQKDAQKKSKREISRLYNSKEIVKEKNKARRKQRDLRLKAQLMASEWYLTLIAQQGQGQNQGQNQQASAETHLDNIFTPNPNTEAETCAAKYAFALASHVPLAMWPKNDEFPTDDLLTVLIKKITETPSECLRGATLDQVFVWHAHWAKLGPDQKKALWNRNADLALRTYLQNTSLIQVGQGLEFVRAKQRQFYEQLVQGDMLDMIFSGSESGE</sequence>
<reference evidence="5" key="1">
    <citation type="submission" date="2019-03" db="EMBL/GenBank/DDBJ databases">
        <title>Snf2 controls pulcherriminic acid biosynthesis and connects pigmentation and antifungal activity of the yeast Metschnikowia pulcherrima.</title>
        <authorList>
            <person name="Gore-Lloyd D."/>
            <person name="Sumann I."/>
            <person name="Brachmann A.O."/>
            <person name="Schneeberger K."/>
            <person name="Ortiz-Merino R.A."/>
            <person name="Moreno-Beltran M."/>
            <person name="Schlaefli M."/>
            <person name="Kirner P."/>
            <person name="Santos Kron A."/>
            <person name="Wolfe K.H."/>
            <person name="Piel J."/>
            <person name="Ahrens C.H."/>
            <person name="Henk D."/>
            <person name="Freimoser F.M."/>
        </authorList>
    </citation>
    <scope>NUCLEOTIDE SEQUENCE [LARGE SCALE GENOMIC DNA]</scope>
    <source>
        <strain evidence="5">APC 1.2</strain>
    </source>
</reference>
<gene>
    <name evidence="4" type="ORF">METSCH_E05740</name>
</gene>
<feature type="domain" description="C2H2-type" evidence="3">
    <location>
        <begin position="27"/>
        <end position="54"/>
    </location>
</feature>
<accession>A0A4P6XUX9</accession>
<dbReference type="PROSITE" id="PS50157">
    <property type="entry name" value="ZINC_FINGER_C2H2_2"/>
    <property type="match status" value="1"/>
</dbReference>
<dbReference type="EMBL" id="CP034460">
    <property type="protein sequence ID" value="QBM90326.1"/>
    <property type="molecule type" value="Genomic_DNA"/>
</dbReference>
<feature type="compositionally biased region" description="Basic and acidic residues" evidence="2">
    <location>
        <begin position="79"/>
        <end position="89"/>
    </location>
</feature>
<evidence type="ECO:0000256" key="1">
    <source>
        <dbReference type="PROSITE-ProRule" id="PRU00042"/>
    </source>
</evidence>
<evidence type="ECO:0000313" key="5">
    <source>
        <dbReference type="Proteomes" id="UP000292447"/>
    </source>
</evidence>
<evidence type="ECO:0000313" key="4">
    <source>
        <dbReference type="EMBL" id="QBM90326.1"/>
    </source>
</evidence>
<keyword evidence="1" id="KW-0479">Metal-binding</keyword>
<evidence type="ECO:0000259" key="3">
    <source>
        <dbReference type="PROSITE" id="PS50157"/>
    </source>
</evidence>
<dbReference type="InterPro" id="IPR013087">
    <property type="entry name" value="Znf_C2H2_type"/>
</dbReference>
<dbReference type="STRING" id="2163413.A0A4P6XUX9"/>